<proteinExistence type="predicted"/>
<name>A0A255Z3G1_9PROT</name>
<organism evidence="1 2">
    <name type="scientific">Niveispirillum lacus</name>
    <dbReference type="NCBI Taxonomy" id="1981099"/>
    <lineage>
        <taxon>Bacteria</taxon>
        <taxon>Pseudomonadati</taxon>
        <taxon>Pseudomonadota</taxon>
        <taxon>Alphaproteobacteria</taxon>
        <taxon>Rhodospirillales</taxon>
        <taxon>Azospirillaceae</taxon>
        <taxon>Niveispirillum</taxon>
    </lineage>
</organism>
<dbReference type="PANTHER" id="PTHR33361:SF16">
    <property type="entry name" value="DUF885 DOMAIN-CONTAINING PROTEIN"/>
    <property type="match status" value="1"/>
</dbReference>
<sequence>MGRVPPTVAGLWHPYPSTPVQATAPAGSRRGLKRRMIMAAGGASGPIRLCGRLWGQYNQVLDVDCQAGTLLSSDIKNNGCVSMISRRHLLALGGGTATLALLPPAFAPALAQEGPADKALYAFFAETFERDVAQSPLRAMQLGRKTLYDQLDDVSEARALADIEQNRQDLARLARDFPDEKLSPQARLYARLFRERAQDEIDDFRWRHHQYPLTLVGGPHVNLPVQMINQHKVESRADAEAYIARLRQFPRYFGQVEERLRLADAAGVLPPRYFFPDLIQACRNQIKGSPVEPQSTLQAPIFTDISAKIAKLNLPEADKAALVEQAADAMRTAVAPAYLSLIKWLQGAAPRSNPDHGVWRLPEGQAFYAACLKRWTSLPLTADYIHATGLAEVKRIHGEMRAIMQQVDFKGDLAAFFQFTRQDDQFYYPDSAEGRAAYLKQAADYVDAIRPKLDLVFNLKPKAPMEVRAVEPFREKSSPGAFYNGPSPDGSRPGIYYVNLSNMRARSRIGLETLSYHEGIPGHHMQVAISQELTGVPDFQKFGGGYSAYGEGWALYTEQLAKEMGFFQDPYNDYGRLEAELMRAIRLVVDTGLHANKWTRQQAIDYFTTNSAMDPGGAAREIDRYIGWPGQATSYKIGMLKILELREAAKRRMGARFDIKGFHDTILKNGRMPLTMLQEQVEAWSKL</sequence>
<comment type="caution">
    <text evidence="1">The sequence shown here is derived from an EMBL/GenBank/DDBJ whole genome shotgun (WGS) entry which is preliminary data.</text>
</comment>
<dbReference type="InterPro" id="IPR006311">
    <property type="entry name" value="TAT_signal"/>
</dbReference>
<dbReference type="EMBL" id="NOXU01000024">
    <property type="protein sequence ID" value="OYQ35979.1"/>
    <property type="molecule type" value="Genomic_DNA"/>
</dbReference>
<evidence type="ECO:0000313" key="1">
    <source>
        <dbReference type="EMBL" id="OYQ35979.1"/>
    </source>
</evidence>
<dbReference type="Pfam" id="PF05960">
    <property type="entry name" value="DUF885"/>
    <property type="match status" value="1"/>
</dbReference>
<dbReference type="OrthoDB" id="9763405at2"/>
<dbReference type="InterPro" id="IPR010281">
    <property type="entry name" value="DUF885"/>
</dbReference>
<dbReference type="Proteomes" id="UP000216998">
    <property type="component" value="Unassembled WGS sequence"/>
</dbReference>
<evidence type="ECO:0000313" key="2">
    <source>
        <dbReference type="Proteomes" id="UP000216998"/>
    </source>
</evidence>
<dbReference type="PROSITE" id="PS51318">
    <property type="entry name" value="TAT"/>
    <property type="match status" value="1"/>
</dbReference>
<evidence type="ECO:0008006" key="3">
    <source>
        <dbReference type="Google" id="ProtNLM"/>
    </source>
</evidence>
<reference evidence="1 2" key="1">
    <citation type="submission" date="2017-07" db="EMBL/GenBank/DDBJ databases">
        <title>Niveispirillum cyanobacteriorum sp. nov., isolated from cyanobacterial aggregates in a eutrophic lake.</title>
        <authorList>
            <person name="Cai H."/>
        </authorList>
    </citation>
    <scope>NUCLEOTIDE SEQUENCE [LARGE SCALE GENOMIC DNA]</scope>
    <source>
        <strain evidence="2">TH1-14</strain>
    </source>
</reference>
<dbReference type="PANTHER" id="PTHR33361">
    <property type="entry name" value="GLR0591 PROTEIN"/>
    <property type="match status" value="1"/>
</dbReference>
<dbReference type="AlphaFoldDB" id="A0A255Z3G1"/>
<keyword evidence="2" id="KW-1185">Reference proteome</keyword>
<protein>
    <recommendedName>
        <fullName evidence="3">DUF885 domain-containing protein</fullName>
    </recommendedName>
</protein>
<accession>A0A255Z3G1</accession>
<gene>
    <name evidence="1" type="ORF">CHU95_06930</name>
</gene>